<gene>
    <name evidence="10" type="ORF">GCM10022405_14160</name>
</gene>
<evidence type="ECO:0000256" key="2">
    <source>
        <dbReference type="ARBA" id="ARBA00022448"/>
    </source>
</evidence>
<feature type="transmembrane region" description="Helical" evidence="8">
    <location>
        <begin position="386"/>
        <end position="410"/>
    </location>
</feature>
<feature type="transmembrane region" description="Helical" evidence="8">
    <location>
        <begin position="238"/>
        <end position="259"/>
    </location>
</feature>
<accession>A0ABP7KWS1</accession>
<evidence type="ECO:0000259" key="9">
    <source>
        <dbReference type="PROSITE" id="PS50928"/>
    </source>
</evidence>
<evidence type="ECO:0000256" key="3">
    <source>
        <dbReference type="ARBA" id="ARBA00022475"/>
    </source>
</evidence>
<dbReference type="InterPro" id="IPR050366">
    <property type="entry name" value="BP-dependent_transpt_permease"/>
</dbReference>
<evidence type="ECO:0000313" key="11">
    <source>
        <dbReference type="Proteomes" id="UP001499994"/>
    </source>
</evidence>
<dbReference type="Gene3D" id="1.10.3720.10">
    <property type="entry name" value="MetI-like"/>
    <property type="match status" value="2"/>
</dbReference>
<dbReference type="Pfam" id="PF00528">
    <property type="entry name" value="BPD_transp_1"/>
    <property type="match status" value="2"/>
</dbReference>
<dbReference type="PROSITE" id="PS50928">
    <property type="entry name" value="ABC_TM1"/>
    <property type="match status" value="1"/>
</dbReference>
<sequence>MMAMNTVRRALLPQLSRLASLLAMGLFVGLMPWLSGRDPALSLLRARSGDQEATQEALAAIRQRYDLDDGPWALFGRWVYHLLHGDAGNSWISGQPVLPGMIQAAGVSLALMGYALALALVVALLLALPALWRGLHGNSRRATGTLAVTLTALPEFLLASLLLIVGAVWLRWFPPYGWQSLNNVVLPALALGLPAGGLLGLLFSDGLSATFNERWLQTWHLAGIPWYRSLQAVLQRTLPALLPQIGLVIIGLTGGAVAAEKVFAIPGLGRATLGAAIAQDLPALQCGLLLLLAIAFCAGLAGQALHYLLLARIATVLPNTPPPRQDGKALPIAIIAALLLCLMVATGLLRDPFSSLHLRLQPPSLALPFGADATGRDMLARVAHGALNTCLLALAVSFAALLLGLVFGMLPRLACGLIELANATPPIIAGLLVIAITGPSAYGAAVAALLVSWAPLAAHCASLLEETRRQGYIRMLPVLGIGPLRTHTHYLLPAIMPALLRHAMLRLPGIALALAALGFLGLGPQPPSADWGLLLAEGMPYIERAPWVVLPPIAALILLSILAISLANLAGHRRG</sequence>
<dbReference type="EMBL" id="BAABDG010000002">
    <property type="protein sequence ID" value="GAA3889913.1"/>
    <property type="molecule type" value="Genomic_DNA"/>
</dbReference>
<comment type="subcellular location">
    <subcellularLocation>
        <location evidence="1">Cell inner membrane</location>
        <topology evidence="1">Multi-pass membrane protein</topology>
    </subcellularLocation>
    <subcellularLocation>
        <location evidence="8">Cell membrane</location>
        <topology evidence="8">Multi-pass membrane protein</topology>
    </subcellularLocation>
</comment>
<keyword evidence="2 8" id="KW-0813">Transport</keyword>
<feature type="transmembrane region" description="Helical" evidence="8">
    <location>
        <begin position="545"/>
        <end position="570"/>
    </location>
</feature>
<feature type="transmembrane region" description="Helical" evidence="8">
    <location>
        <begin position="111"/>
        <end position="132"/>
    </location>
</feature>
<feature type="transmembrane region" description="Helical" evidence="8">
    <location>
        <begin position="505"/>
        <end position="525"/>
    </location>
</feature>
<evidence type="ECO:0000256" key="8">
    <source>
        <dbReference type="RuleBase" id="RU363032"/>
    </source>
</evidence>
<feature type="transmembrane region" description="Helical" evidence="8">
    <location>
        <begin position="144"/>
        <end position="172"/>
    </location>
</feature>
<keyword evidence="11" id="KW-1185">Reference proteome</keyword>
<evidence type="ECO:0000313" key="10">
    <source>
        <dbReference type="EMBL" id="GAA3889913.1"/>
    </source>
</evidence>
<proteinExistence type="inferred from homology"/>
<keyword evidence="5 8" id="KW-0812">Transmembrane</keyword>
<feature type="transmembrane region" description="Helical" evidence="8">
    <location>
        <begin position="417"/>
        <end position="436"/>
    </location>
</feature>
<dbReference type="PANTHER" id="PTHR43386:SF1">
    <property type="entry name" value="D,D-DIPEPTIDE TRANSPORT SYSTEM PERMEASE PROTEIN DDPC-RELATED"/>
    <property type="match status" value="1"/>
</dbReference>
<feature type="transmembrane region" description="Helical" evidence="8">
    <location>
        <begin position="288"/>
        <end position="309"/>
    </location>
</feature>
<organism evidence="10 11">
    <name type="scientific">Gibbsiella dentisursi</name>
    <dbReference type="NCBI Taxonomy" id="796890"/>
    <lineage>
        <taxon>Bacteria</taxon>
        <taxon>Pseudomonadati</taxon>
        <taxon>Pseudomonadota</taxon>
        <taxon>Gammaproteobacteria</taxon>
        <taxon>Enterobacterales</taxon>
        <taxon>Yersiniaceae</taxon>
        <taxon>Gibbsiella</taxon>
    </lineage>
</organism>
<dbReference type="InterPro" id="IPR000515">
    <property type="entry name" value="MetI-like"/>
</dbReference>
<feature type="transmembrane region" description="Helical" evidence="8">
    <location>
        <begin position="442"/>
        <end position="464"/>
    </location>
</feature>
<name>A0ABP7KWS1_9GAMM</name>
<feature type="transmembrane region" description="Helical" evidence="8">
    <location>
        <begin position="329"/>
        <end position="349"/>
    </location>
</feature>
<dbReference type="Proteomes" id="UP001499994">
    <property type="component" value="Unassembled WGS sequence"/>
</dbReference>
<evidence type="ECO:0000256" key="4">
    <source>
        <dbReference type="ARBA" id="ARBA00022519"/>
    </source>
</evidence>
<comment type="similarity">
    <text evidence="8">Belongs to the binding-protein-dependent transport system permease family.</text>
</comment>
<feature type="domain" description="ABC transmembrane type-1" evidence="9">
    <location>
        <begin position="382"/>
        <end position="568"/>
    </location>
</feature>
<evidence type="ECO:0000256" key="1">
    <source>
        <dbReference type="ARBA" id="ARBA00004429"/>
    </source>
</evidence>
<keyword evidence="7 8" id="KW-0472">Membrane</keyword>
<dbReference type="PANTHER" id="PTHR43386">
    <property type="entry name" value="OLIGOPEPTIDE TRANSPORT SYSTEM PERMEASE PROTEIN APPC"/>
    <property type="match status" value="1"/>
</dbReference>
<keyword evidence="3" id="KW-1003">Cell membrane</keyword>
<keyword evidence="4" id="KW-0997">Cell inner membrane</keyword>
<dbReference type="CDD" id="cd06261">
    <property type="entry name" value="TM_PBP2"/>
    <property type="match status" value="1"/>
</dbReference>
<keyword evidence="6 8" id="KW-1133">Transmembrane helix</keyword>
<comment type="caution">
    <text evidence="10">The sequence shown here is derived from an EMBL/GenBank/DDBJ whole genome shotgun (WGS) entry which is preliminary data.</text>
</comment>
<protein>
    <submittedName>
        <fullName evidence="10">ABC transporter permease subunit</fullName>
    </submittedName>
</protein>
<evidence type="ECO:0000256" key="6">
    <source>
        <dbReference type="ARBA" id="ARBA00022989"/>
    </source>
</evidence>
<dbReference type="RefSeq" id="WP_428832167.1">
    <property type="nucleotide sequence ID" value="NZ_BAABDG010000002.1"/>
</dbReference>
<dbReference type="InterPro" id="IPR035906">
    <property type="entry name" value="MetI-like_sf"/>
</dbReference>
<evidence type="ECO:0000256" key="5">
    <source>
        <dbReference type="ARBA" id="ARBA00022692"/>
    </source>
</evidence>
<dbReference type="SUPFAM" id="SSF161098">
    <property type="entry name" value="MetI-like"/>
    <property type="match status" value="1"/>
</dbReference>
<reference evidence="11" key="1">
    <citation type="journal article" date="2019" name="Int. J. Syst. Evol. Microbiol.">
        <title>The Global Catalogue of Microorganisms (GCM) 10K type strain sequencing project: providing services to taxonomists for standard genome sequencing and annotation.</title>
        <authorList>
            <consortium name="The Broad Institute Genomics Platform"/>
            <consortium name="The Broad Institute Genome Sequencing Center for Infectious Disease"/>
            <person name="Wu L."/>
            <person name="Ma J."/>
        </authorList>
    </citation>
    <scope>NUCLEOTIDE SEQUENCE [LARGE SCALE GENOMIC DNA]</scope>
    <source>
        <strain evidence="11">JCM 17201</strain>
    </source>
</reference>
<feature type="transmembrane region" description="Helical" evidence="8">
    <location>
        <begin position="184"/>
        <end position="204"/>
    </location>
</feature>
<evidence type="ECO:0000256" key="7">
    <source>
        <dbReference type="ARBA" id="ARBA00023136"/>
    </source>
</evidence>